<evidence type="ECO:0000313" key="1">
    <source>
        <dbReference type="EMBL" id="MEU9575973.1"/>
    </source>
</evidence>
<dbReference type="RefSeq" id="WP_359267991.1">
    <property type="nucleotide sequence ID" value="NZ_JBEZNA010000002.1"/>
</dbReference>
<evidence type="ECO:0008006" key="3">
    <source>
        <dbReference type="Google" id="ProtNLM"/>
    </source>
</evidence>
<dbReference type="Proteomes" id="UP001551584">
    <property type="component" value="Unassembled WGS sequence"/>
</dbReference>
<keyword evidence="2" id="KW-1185">Reference proteome</keyword>
<name>A0ABV3EIH5_9ACTN</name>
<gene>
    <name evidence="1" type="ORF">AB0D95_01500</name>
</gene>
<proteinExistence type="predicted"/>
<accession>A0ABV3EIH5</accession>
<organism evidence="1 2">
    <name type="scientific">Streptomyces chilikensis</name>
    <dbReference type="NCBI Taxonomy" id="1194079"/>
    <lineage>
        <taxon>Bacteria</taxon>
        <taxon>Bacillati</taxon>
        <taxon>Actinomycetota</taxon>
        <taxon>Actinomycetes</taxon>
        <taxon>Kitasatosporales</taxon>
        <taxon>Streptomycetaceae</taxon>
        <taxon>Streptomyces</taxon>
    </lineage>
</organism>
<evidence type="ECO:0000313" key="2">
    <source>
        <dbReference type="Proteomes" id="UP001551584"/>
    </source>
</evidence>
<sequence length="1147" mass="122304">MPSSADRLLSALAPLSFPARIAFTARTARDLARREDGSLARLLAELDARGPYERRLAALAASAGRDAAFLAARLADPDRVVSGQALRAARTLPVPDGAIEAAYRDAPDELRHRLAALLSSGRRTALAERLLPRVREEWGDHEAARLLRACSTPFVARHLPSLAHAVAGRPALARSHPGPVLEQLTAELAERGGGTAREAFWRDHAPTVTALAPARPARVMELLERYGPGSVPVGLHPALPPLAAFDAERFTRWLVAREGGRHRREQVLPSGVLRALVRARPASLTALARHWAWRTADLRALLKAMPPAARPAFLDAALGGDGRWDEVRPGVLDLLPRERRRAEARREAAGFDEDDHWWERLDVLAHGSYAEAREELLAAVRRPDAEERGAAWPLLVRAASQDGDPGTVTELLTAMGRLRNDRDPVRRSALEALARVRPALFTAAHTPLLERVAADATEARDASPGTLAAVRDLATRVLAAHAAGARAPHAAAGAATAAEPRDWALATLERLTGRTGVPEFGPLHRVLRRGQEHAVLEALRPWLDAAAERADFRLLLGLAVALGPRARRMPGLQDRLATALRHGDDDTFRTAAELWLCDPSTRDERVARLLEQEPSSAVLPPVLRVLTRRRTDLLDVLLGDGPPRGRFLPPGARRPLPDPADAGRWLPRQQRAVAGLAARTAADAGLPLDERAAVIRAAAPLPGFGARLALRHAGDPEVVVAEAALAALPWTDRPHEALPVLLEHAATDRARVAVYAAARAARFTAPSVLAPLLGAVLAGERPAKVTSRKEAARLAARFLPPGEAVALLAGAFEAPDGHPDVRAAIVPVLAPLAGVARTWELLARAARDGAPQVAGALFERRPWELAEEHRPAFAALLGEAYDTHTAEGGRPAFGAPAALAAWARYDAALAGRLARTVCDLGNRRFQEPGFRGWSNAASALRDVAGSELPHPVGGAAEGSVLHGAVAGLLAALHTPEGGCEALEDRDLPALQRLRGLLEGLGGPRRAALARALAGQIAHEPLLAPERADLLASLVDLTAGTDEIVARLREVADALEGAGVLAAASVADRMDRSLPGRGAADGGPPAGAAGRLARDGGTVTGLLAVCLTSALGPRYRWSGEWRETLRVLRRHPDPDVRHRAHRTVTERE</sequence>
<reference evidence="1 2" key="1">
    <citation type="submission" date="2024-06" db="EMBL/GenBank/DDBJ databases">
        <title>The Natural Products Discovery Center: Release of the First 8490 Sequenced Strains for Exploring Actinobacteria Biosynthetic Diversity.</title>
        <authorList>
            <person name="Kalkreuter E."/>
            <person name="Kautsar S.A."/>
            <person name="Yang D."/>
            <person name="Bader C.D."/>
            <person name="Teijaro C.N."/>
            <person name="Fluegel L."/>
            <person name="Davis C.M."/>
            <person name="Simpson J.R."/>
            <person name="Lauterbach L."/>
            <person name="Steele A.D."/>
            <person name="Gui C."/>
            <person name="Meng S."/>
            <person name="Li G."/>
            <person name="Viehrig K."/>
            <person name="Ye F."/>
            <person name="Su P."/>
            <person name="Kiefer A.F."/>
            <person name="Nichols A."/>
            <person name="Cepeda A.J."/>
            <person name="Yan W."/>
            <person name="Fan B."/>
            <person name="Jiang Y."/>
            <person name="Adhikari A."/>
            <person name="Zheng C.-J."/>
            <person name="Schuster L."/>
            <person name="Cowan T.M."/>
            <person name="Smanski M.J."/>
            <person name="Chevrette M.G."/>
            <person name="De Carvalho L.P.S."/>
            <person name="Shen B."/>
        </authorList>
    </citation>
    <scope>NUCLEOTIDE SEQUENCE [LARGE SCALE GENOMIC DNA]</scope>
    <source>
        <strain evidence="1 2">NPDC048117</strain>
    </source>
</reference>
<dbReference type="EMBL" id="JBEZNA010000002">
    <property type="protein sequence ID" value="MEU9575973.1"/>
    <property type="molecule type" value="Genomic_DNA"/>
</dbReference>
<comment type="caution">
    <text evidence="1">The sequence shown here is derived from an EMBL/GenBank/DDBJ whole genome shotgun (WGS) entry which is preliminary data.</text>
</comment>
<protein>
    <recommendedName>
        <fullName evidence="3">HEAT repeat domain-containing protein</fullName>
    </recommendedName>
</protein>